<dbReference type="GO" id="GO:0004181">
    <property type="term" value="F:metallocarboxypeptidase activity"/>
    <property type="evidence" value="ECO:0007669"/>
    <property type="project" value="InterPro"/>
</dbReference>
<evidence type="ECO:0000313" key="5">
    <source>
        <dbReference type="Proteomes" id="UP000308054"/>
    </source>
</evidence>
<dbReference type="GO" id="GO:0006508">
    <property type="term" value="P:proteolysis"/>
    <property type="evidence" value="ECO:0007669"/>
    <property type="project" value="InterPro"/>
</dbReference>
<protein>
    <submittedName>
        <fullName evidence="4">Carboxypeptidase</fullName>
    </submittedName>
</protein>
<dbReference type="AlphaFoldDB" id="A0A4S2GXQ8"/>
<feature type="chain" id="PRO_5020267319" evidence="2">
    <location>
        <begin position="21"/>
        <end position="868"/>
    </location>
</feature>
<proteinExistence type="inferred from homology"/>
<comment type="caution">
    <text evidence="1">Lacks conserved residue(s) required for the propagation of feature annotation.</text>
</comment>
<keyword evidence="5" id="KW-1185">Reference proteome</keyword>
<dbReference type="Gene3D" id="3.40.630.10">
    <property type="entry name" value="Zn peptidases"/>
    <property type="match status" value="1"/>
</dbReference>
<feature type="domain" description="Peptidase M14" evidence="3">
    <location>
        <begin position="55"/>
        <end position="354"/>
    </location>
</feature>
<dbReference type="PROSITE" id="PS52035">
    <property type="entry name" value="PEPTIDASE_M14"/>
    <property type="match status" value="1"/>
</dbReference>
<dbReference type="OrthoDB" id="9767214at2"/>
<keyword evidence="4" id="KW-0645">Protease</keyword>
<evidence type="ECO:0000313" key="4">
    <source>
        <dbReference type="EMBL" id="TGY87937.1"/>
    </source>
</evidence>
<dbReference type="SUPFAM" id="SSF52317">
    <property type="entry name" value="Class I glutamine amidotransferase-like"/>
    <property type="match status" value="1"/>
</dbReference>
<gene>
    <name evidence="4" type="ORF">E5163_13580</name>
</gene>
<dbReference type="SUPFAM" id="SSF53187">
    <property type="entry name" value="Zn-dependent exopeptidases"/>
    <property type="match status" value="1"/>
</dbReference>
<dbReference type="Pfam" id="PF00246">
    <property type="entry name" value="Peptidase_M14"/>
    <property type="match status" value="1"/>
</dbReference>
<dbReference type="RefSeq" id="WP_135996893.1">
    <property type="nucleotide sequence ID" value="NZ_CP071057.1"/>
</dbReference>
<dbReference type="EMBL" id="SRXW01000004">
    <property type="protein sequence ID" value="TGY87937.1"/>
    <property type="molecule type" value="Genomic_DNA"/>
</dbReference>
<comment type="similarity">
    <text evidence="1">Belongs to the peptidase M14 family.</text>
</comment>
<keyword evidence="4" id="KW-0121">Carboxypeptidase</keyword>
<organism evidence="4 5">
    <name type="scientific">Marinicauda algicola</name>
    <dbReference type="NCBI Taxonomy" id="2029849"/>
    <lineage>
        <taxon>Bacteria</taxon>
        <taxon>Pseudomonadati</taxon>
        <taxon>Pseudomonadota</taxon>
        <taxon>Alphaproteobacteria</taxon>
        <taxon>Maricaulales</taxon>
        <taxon>Maricaulaceae</taxon>
        <taxon>Marinicauda</taxon>
    </lineage>
</organism>
<comment type="caution">
    <text evidence="4">The sequence shown here is derived from an EMBL/GenBank/DDBJ whole genome shotgun (WGS) entry which is preliminary data.</text>
</comment>
<keyword evidence="4" id="KW-0378">Hydrolase</keyword>
<keyword evidence="2" id="KW-0732">Signal</keyword>
<evidence type="ECO:0000256" key="1">
    <source>
        <dbReference type="PROSITE-ProRule" id="PRU01379"/>
    </source>
</evidence>
<dbReference type="InterPro" id="IPR029062">
    <property type="entry name" value="Class_I_gatase-like"/>
</dbReference>
<evidence type="ECO:0000259" key="3">
    <source>
        <dbReference type="PROSITE" id="PS52035"/>
    </source>
</evidence>
<sequence>MLRFLAAGLATMALTAGASAERYEPKPIETLLARDVRYDAAIPKPEAVTGFAVGEIISTPEMLHAYARAVDAASDRVSVEVIGHSHFGRPILRVTTTSPENQARLEEIRQAHLALSDPQANATVAEDMPVVVQITHGVHGSESSGYDSSAPLLYYLAAAQGAEIEALLDTTVIHQIILINPDGANRFAEYINMHHAERAVADPQHREHTSSWPWGRMNHYWFDLNRQWLPVTQPEAVALVEATHHWQPNVAADLHEMGPDSTFFFSPGPLDGLHPLLSQEALQLNLRMSEVLQRQLDQEGALYVSEEVFDDFYLGYGSSYPGLLGGIPYLFEQSSVRGLIQETEHGTLRYDDKVGQQARTAIALIESSHAHRRELLEHQRAFYRESQRLAAQNPVNAYVFTSHDRGRLAEFLDMLAVHRIEVRELAQPVNAGGVRYAPGEAFVVPLAQPNYRVVEGLFETRIIEEKSAFYDVSGWTQPLAYDLDYAPLRGGLFGGNVAGEPLEGFERAAPAPDESGVAYLLDWNAFHAPRAAYRLLENGLRVRVIPDRIEIETTQGSIELAPGTLIVPVAGQTLSAQEIHALMERAAAEDGVRVHAAATSYTATGSDLGGFNVAEVERPDILLVTGEAVSAYDAGEMWHLLDHEMHMHVSMIDAGDLARADLSRYSHILLPDGRYDALAEPLKTALGDWVSEGGVLIATRGGAVFAAEQGLSSAELVDAAEAPETEGEEPVRDPLDYSEIELWEVEHDISGALLAAEIDISHPLGFGYRDEALPVHKIGTRAFALSDNRFAAPLRYAERDLLLSGYASERNREGLAGQGAVHVQRKGRGSVILFADNPYFRAYMLGSSKMLMNAIFFGNDFRDPSRRE</sequence>
<dbReference type="GO" id="GO:0008270">
    <property type="term" value="F:zinc ion binding"/>
    <property type="evidence" value="ECO:0007669"/>
    <property type="project" value="InterPro"/>
</dbReference>
<accession>A0A4S2GXQ8</accession>
<feature type="signal peptide" evidence="2">
    <location>
        <begin position="1"/>
        <end position="20"/>
    </location>
</feature>
<reference evidence="4 5" key="1">
    <citation type="journal article" date="2017" name="Int. J. Syst. Evol. Microbiol.">
        <title>Marinicauda algicola sp. nov., isolated from a marine red alga Rhodosorus marinus.</title>
        <authorList>
            <person name="Jeong S.E."/>
            <person name="Jeon S.H."/>
            <person name="Chun B.H."/>
            <person name="Kim D.W."/>
            <person name="Jeon C.O."/>
        </authorList>
    </citation>
    <scope>NUCLEOTIDE SEQUENCE [LARGE SCALE GENOMIC DNA]</scope>
    <source>
        <strain evidence="4 5">JCM 31718</strain>
    </source>
</reference>
<dbReference type="Gene3D" id="3.40.50.880">
    <property type="match status" value="1"/>
</dbReference>
<dbReference type="Proteomes" id="UP000308054">
    <property type="component" value="Unassembled WGS sequence"/>
</dbReference>
<name>A0A4S2GXQ8_9PROT</name>
<evidence type="ECO:0000256" key="2">
    <source>
        <dbReference type="SAM" id="SignalP"/>
    </source>
</evidence>
<dbReference type="InterPro" id="IPR000834">
    <property type="entry name" value="Peptidase_M14"/>
</dbReference>